<evidence type="ECO:0000313" key="2">
    <source>
        <dbReference type="EMBL" id="XCG48582.1"/>
    </source>
</evidence>
<dbReference type="EMBL" id="CP159253">
    <property type="protein sequence ID" value="XCG48582.1"/>
    <property type="molecule type" value="Genomic_DNA"/>
</dbReference>
<accession>A0AAU8CP02</accession>
<reference evidence="2" key="1">
    <citation type="submission" date="2024-06" db="EMBL/GenBank/DDBJ databases">
        <title>Mesorhizobium karijinii sp. nov., a symbiont of the iconic Swainsona formosa from arid Australia.</title>
        <authorList>
            <person name="Hill Y.J."/>
            <person name="Watkin E.L.J."/>
            <person name="O'Hara G.W."/>
            <person name="Terpolilli J."/>
            <person name="Tye M.L."/>
            <person name="Kohlmeier M.G."/>
        </authorList>
    </citation>
    <scope>NUCLEOTIDE SEQUENCE</scope>
    <source>
        <strain evidence="2">WSM2240</strain>
    </source>
</reference>
<dbReference type="PANTHER" id="PTHR34301:SF8">
    <property type="entry name" value="ATPASE DOMAIN-CONTAINING PROTEIN"/>
    <property type="match status" value="1"/>
</dbReference>
<dbReference type="Gene3D" id="3.40.50.300">
    <property type="entry name" value="P-loop containing nucleotide triphosphate hydrolases"/>
    <property type="match status" value="1"/>
</dbReference>
<feature type="domain" description="ORC1/DEAH AAA+ ATPase" evidence="1">
    <location>
        <begin position="529"/>
        <end position="660"/>
    </location>
</feature>
<evidence type="ECO:0000259" key="1">
    <source>
        <dbReference type="Pfam" id="PF13401"/>
    </source>
</evidence>
<gene>
    <name evidence="2" type="ORF">ABVK50_25695</name>
</gene>
<dbReference type="RefSeq" id="WP_353643886.1">
    <property type="nucleotide sequence ID" value="NZ_CP159253.1"/>
</dbReference>
<dbReference type="Pfam" id="PF13401">
    <property type="entry name" value="AAA_22"/>
    <property type="match status" value="1"/>
</dbReference>
<dbReference type="InterPro" id="IPR049945">
    <property type="entry name" value="AAA_22"/>
</dbReference>
<dbReference type="AlphaFoldDB" id="A0AAU8CP02"/>
<sequence>MRVEDRVAEFRRNVAADLYAPGDILDLESTFEAVDSYREEAAALSAAAAKRLDAERLATTLLSHPRLYKVLLDILSISAAISLEDGRSLPAPNSPPRDHSSAVAAASILIELGLPALLDGVTDVRRLLLILQISADAARRRFRVDAKIKRRIETALNNSIAAINSEGTWSLSISDSGSLPYQVRRYSEYVVSVNGHPRVAVASTFQTASGGRQSRELQTVYPNLNSALKTSGMSLMLIADGLAMRTMPERVLRQLFLGVPHTMTLRQMILGGMEDALRELAPPPPPPDVNAADLRRLIVGMLNDGVSARVEGLPVPEDRGKQALAQYASQPGEELLSLSPDGRELAWARSKLVSSFRRLAVFFESNSAIESALELFGALLIREDRDLSAVTAELRDDLVLSTPFTVLAQRALPTANELQDLSKIALQLSPESKVGILLVQDLIGPTAERIIRDAQTFLPVTLVVIGMQQCAGIASARQSPREALRELLLQQTDLRKLSPFVVRGATPSRVFFGREEEEASLLSTLPTNSVALLGGRRIGKTSLLRHCQTRLQSADLRPFFGDCQTVRTWEDFGQMAQRAWEVKLPTQFRPQHLFSLIERLDDGSGRSIVLLLDEIDQLLQWDAQRSNDEVPEAFFRACRSISQQGLAQFVFSGERTIASRMSDASSPHWNFCKPLMLQQLSKGAADALITQPFEALGVALPEKEGFADAAWHVSDGHPELLQLLGDKVVSVVNQRERTSASVNAADIYTVSGEFEYAEQYLETYWGQATKLEKIISILLISQPLSNAELHAKLIDIDKVVEPPRLRLALYMLELYGVIQRTNDGFMMKAHWFKEALEFYGGPDAAILPYLSGDLQ</sequence>
<name>A0AAU8CP02_9HYPH</name>
<dbReference type="GO" id="GO:0016887">
    <property type="term" value="F:ATP hydrolysis activity"/>
    <property type="evidence" value="ECO:0007669"/>
    <property type="project" value="InterPro"/>
</dbReference>
<dbReference type="InterPro" id="IPR027417">
    <property type="entry name" value="P-loop_NTPase"/>
</dbReference>
<organism evidence="2">
    <name type="scientific">Mesorhizobium sp. WSM2240</name>
    <dbReference type="NCBI Taxonomy" id="3228851"/>
    <lineage>
        <taxon>Bacteria</taxon>
        <taxon>Pseudomonadati</taxon>
        <taxon>Pseudomonadota</taxon>
        <taxon>Alphaproteobacteria</taxon>
        <taxon>Hyphomicrobiales</taxon>
        <taxon>Phyllobacteriaceae</taxon>
        <taxon>Mesorhizobium</taxon>
    </lineage>
</organism>
<proteinExistence type="predicted"/>
<dbReference type="PANTHER" id="PTHR34301">
    <property type="entry name" value="DNA-BINDING PROTEIN-RELATED"/>
    <property type="match status" value="1"/>
</dbReference>
<protein>
    <submittedName>
        <fullName evidence="2">AAA family ATPase</fullName>
    </submittedName>
</protein>
<dbReference type="SUPFAM" id="SSF52540">
    <property type="entry name" value="P-loop containing nucleoside triphosphate hydrolases"/>
    <property type="match status" value="1"/>
</dbReference>